<keyword evidence="3" id="KW-1133">Transmembrane helix</keyword>
<proteinExistence type="predicted"/>
<dbReference type="OrthoDB" id="9777715at2"/>
<dbReference type="AlphaFoldDB" id="A0A420ERL3"/>
<reference evidence="4 5" key="1">
    <citation type="submission" date="2018-09" db="EMBL/GenBank/DDBJ databases">
        <title>Altererythrobacter spongiae sp. nov., isolated from a marine sponge.</title>
        <authorList>
            <person name="Zhuang L."/>
            <person name="Luo L."/>
        </authorList>
    </citation>
    <scope>NUCLEOTIDE SEQUENCE [LARGE SCALE GENOMIC DNA]</scope>
    <source>
        <strain evidence="4 5">HN-Y73</strain>
    </source>
</reference>
<evidence type="ECO:0000313" key="4">
    <source>
        <dbReference type="EMBL" id="RKF23280.1"/>
    </source>
</evidence>
<evidence type="ECO:0000313" key="5">
    <source>
        <dbReference type="Proteomes" id="UP000284395"/>
    </source>
</evidence>
<feature type="region of interest" description="Disordered" evidence="2">
    <location>
        <begin position="1"/>
        <end position="44"/>
    </location>
</feature>
<feature type="transmembrane region" description="Helical" evidence="3">
    <location>
        <begin position="110"/>
        <end position="127"/>
    </location>
</feature>
<dbReference type="Proteomes" id="UP000284395">
    <property type="component" value="Unassembled WGS sequence"/>
</dbReference>
<comment type="caution">
    <text evidence="4">The sequence shown here is derived from an EMBL/GenBank/DDBJ whole genome shotgun (WGS) entry which is preliminary data.</text>
</comment>
<evidence type="ECO:0000256" key="2">
    <source>
        <dbReference type="SAM" id="MobiDB-lite"/>
    </source>
</evidence>
<feature type="coiled-coil region" evidence="1">
    <location>
        <begin position="324"/>
        <end position="358"/>
    </location>
</feature>
<protein>
    <submittedName>
        <fullName evidence="4">ATPase</fullName>
    </submittedName>
</protein>
<evidence type="ECO:0000256" key="1">
    <source>
        <dbReference type="SAM" id="Coils"/>
    </source>
</evidence>
<keyword evidence="1" id="KW-0175">Coiled coil</keyword>
<dbReference type="RefSeq" id="WP_120323184.1">
    <property type="nucleotide sequence ID" value="NZ_RAPF01000001.1"/>
</dbReference>
<sequence length="891" mass="98173">MASRKNLVSIGSHEPNASPSPENEGLDTPTYSTGNTPDANDSDDLIMQDEWSEDPTLQDEEVSGAGSGAKGWLLPVLASAAILIWTAFFIYAHRTTMLNGASVQDWSDWITAWSVPVLLVVALWLLAMRNSRRETARFRDAALSLSQESARLEERLSTVNRELSLARDFIAAQSRDLDSLGRVATDRISGHADRLQELIRDNGNQVEAISRVSNTALGNMEKLRGDLPVIANSARDVANQIGQAGNTAQDQLNTLISGFEQLNALGDTNRQQVESVREEVNATLAGFEAQASQLEVQTRARFTALQETSQDFRSELDRREIQALAVIRRRAEALGEEIAAKRAELARHEEDALAALRERGVALNEEGARIARDIRNGQDEALARWKEEIGAVEERMQDAFRQISETDRRAVESAQKRLLSLNEQTADFDTRLTERLDRFDAEAARRASLAQQHEAEALAALDARLTTFDAQLIARQEEQVEYVNRLVERGDALSDRVASLNSQMQAIVAQGDETGHLLAETVSALRDRVTESRDTLENTGTLVQSITNDGIRLLEIIRSSADHGRTDLPEAVTAAEAQLAQFEERIESIAARLGDAGRKGAEISHQVESARQEGAAALQQLDELHDRLAEKGSAHSTHIAALREELGAANAESTELAERAQTELQQAINAMQDAARQAITNLEGENAEAIRAIAARIAQESGDAITEALREHTEKAVGQLEDSASRASTASQEAAAQLANELRRVDELAGNLESRVAYAREQAEEQLDNDFSRRMALIIESLNSSAIDIGKVFSNEVTDTAWASYLRGDRGIFTRRAVRLLDNSEARQIIEIYEEDPHFRETVSRYIHDFEAMLRDILSTRDGNALGVTLLSSDMGRLYVALAQAIDRLRS</sequence>
<feature type="compositionally biased region" description="Polar residues" evidence="2">
    <location>
        <begin position="29"/>
        <end position="39"/>
    </location>
</feature>
<organism evidence="4 5">
    <name type="scientific">Altericroceibacterium spongiae</name>
    <dbReference type="NCBI Taxonomy" id="2320269"/>
    <lineage>
        <taxon>Bacteria</taxon>
        <taxon>Pseudomonadati</taxon>
        <taxon>Pseudomonadota</taxon>
        <taxon>Alphaproteobacteria</taxon>
        <taxon>Sphingomonadales</taxon>
        <taxon>Erythrobacteraceae</taxon>
        <taxon>Altericroceibacterium</taxon>
    </lineage>
</organism>
<dbReference type="EMBL" id="RAPF01000001">
    <property type="protein sequence ID" value="RKF23280.1"/>
    <property type="molecule type" value="Genomic_DNA"/>
</dbReference>
<keyword evidence="5" id="KW-1185">Reference proteome</keyword>
<gene>
    <name evidence="4" type="ORF">D6851_02040</name>
</gene>
<feature type="transmembrane region" description="Helical" evidence="3">
    <location>
        <begin position="72"/>
        <end position="90"/>
    </location>
</feature>
<keyword evidence="3" id="KW-0472">Membrane</keyword>
<keyword evidence="3" id="KW-0812">Transmembrane</keyword>
<name>A0A420ERL3_9SPHN</name>
<feature type="coiled-coil region" evidence="1">
    <location>
        <begin position="572"/>
        <end position="692"/>
    </location>
</feature>
<evidence type="ECO:0000256" key="3">
    <source>
        <dbReference type="SAM" id="Phobius"/>
    </source>
</evidence>
<accession>A0A420ERL3</accession>